<dbReference type="EMBL" id="JELX01001949">
    <property type="protein sequence ID" value="KYF57043.1"/>
    <property type="molecule type" value="Genomic_DNA"/>
</dbReference>
<name>A0A150PN20_SORCE</name>
<accession>A0A150PN20</accession>
<dbReference type="AlphaFoldDB" id="A0A150PN20"/>
<dbReference type="PANTHER" id="PTHR46580">
    <property type="entry name" value="SENSOR KINASE-RELATED"/>
    <property type="match status" value="1"/>
</dbReference>
<dbReference type="SUPFAM" id="SSF69318">
    <property type="entry name" value="Integrin alpha N-terminal domain"/>
    <property type="match status" value="1"/>
</dbReference>
<dbReference type="InterPro" id="IPR043504">
    <property type="entry name" value="Peptidase_S1_PA_chymotrypsin"/>
</dbReference>
<comment type="caution">
    <text evidence="1">The sequence shown here is derived from an EMBL/GenBank/DDBJ whole genome shotgun (WGS) entry which is preliminary data.</text>
</comment>
<evidence type="ECO:0000313" key="1">
    <source>
        <dbReference type="EMBL" id="KYF57043.1"/>
    </source>
</evidence>
<dbReference type="Pfam" id="PF13365">
    <property type="entry name" value="Trypsin_2"/>
    <property type="match status" value="1"/>
</dbReference>
<protein>
    <recommendedName>
        <fullName evidence="3">Peptidase S1 domain-containing protein</fullName>
    </recommendedName>
</protein>
<dbReference type="InterPro" id="IPR028994">
    <property type="entry name" value="Integrin_alpha_N"/>
</dbReference>
<dbReference type="PANTHER" id="PTHR46580:SF2">
    <property type="entry name" value="MAM DOMAIN-CONTAINING PROTEIN"/>
    <property type="match status" value="1"/>
</dbReference>
<proteinExistence type="predicted"/>
<dbReference type="Proteomes" id="UP000075604">
    <property type="component" value="Unassembled WGS sequence"/>
</dbReference>
<gene>
    <name evidence="1" type="ORF">BE04_49025</name>
</gene>
<sequence>MESQCGFWDPQDVELYDGTLGVTQAFVDQHEMPVGVVPSRCSGTLIARNLFLSTGSCYYQVGDTVSFNYQVDAQTGVTKAGDEFKVIEVVEQQDDANYNYSLVRLDLPAADRYGTARIFDRDPSGGELLTVIAHPDDVDGFAKSVSTGSEAGLSTVGDNWFQHRVDTTFVSPGAGVLDSAGRLIGVNTDGGCHPVFPFGANSALKMTALLDHSTTLQNLGSDGIWFSNGDNTFTKNSLTVRGHFIPFTGDFDGDGDDDVFWYGRGSGADFIWWSTGGAFTEQSVTVGGLYVPFVGNFDGQHGDDIFWYGPEEKADYIWWSDGDQTFTSESKTVSGDYIPVAGDFDGDDDDDIFWYGRKGRADGIWWSNGGSFTMVSDTVSGDYFPIAGDFDDDGDDDIFWYAPGSASSGLWWSNGTFFNKVSVSVGGYYMPFVGNFDGQHGDDIFWYAPGSVADGIWSSNGTGWFSWSAQTVSGQYHSVSGDFNNDGDSDIIWYGGPAKN</sequence>
<organism evidence="1 2">
    <name type="scientific">Sorangium cellulosum</name>
    <name type="common">Polyangium cellulosum</name>
    <dbReference type="NCBI Taxonomy" id="56"/>
    <lineage>
        <taxon>Bacteria</taxon>
        <taxon>Pseudomonadati</taxon>
        <taxon>Myxococcota</taxon>
        <taxon>Polyangia</taxon>
        <taxon>Polyangiales</taxon>
        <taxon>Polyangiaceae</taxon>
        <taxon>Sorangium</taxon>
    </lineage>
</organism>
<dbReference type="InterPro" id="IPR009003">
    <property type="entry name" value="Peptidase_S1_PA"/>
</dbReference>
<evidence type="ECO:0000313" key="2">
    <source>
        <dbReference type="Proteomes" id="UP000075604"/>
    </source>
</evidence>
<evidence type="ECO:0008006" key="3">
    <source>
        <dbReference type="Google" id="ProtNLM"/>
    </source>
</evidence>
<dbReference type="SUPFAM" id="SSF50494">
    <property type="entry name" value="Trypsin-like serine proteases"/>
    <property type="match status" value="1"/>
</dbReference>
<dbReference type="Gene3D" id="2.40.10.10">
    <property type="entry name" value="Trypsin-like serine proteases"/>
    <property type="match status" value="2"/>
</dbReference>
<reference evidence="1 2" key="1">
    <citation type="submission" date="2014-02" db="EMBL/GenBank/DDBJ databases">
        <title>The small core and large imbalanced accessory genome model reveals a collaborative survival strategy of Sorangium cellulosum strains in nature.</title>
        <authorList>
            <person name="Han K."/>
            <person name="Peng R."/>
            <person name="Blom J."/>
            <person name="Li Y.-Z."/>
        </authorList>
    </citation>
    <scope>NUCLEOTIDE SEQUENCE [LARGE SCALE GENOMIC DNA]</scope>
    <source>
        <strain evidence="1 2">So0157-18</strain>
    </source>
</reference>